<reference evidence="1" key="1">
    <citation type="journal article" date="2020" name="Stud. Mycol.">
        <title>101 Dothideomycetes genomes: a test case for predicting lifestyles and emergence of pathogens.</title>
        <authorList>
            <person name="Haridas S."/>
            <person name="Albert R."/>
            <person name="Binder M."/>
            <person name="Bloem J."/>
            <person name="Labutti K."/>
            <person name="Salamov A."/>
            <person name="Andreopoulos B."/>
            <person name="Baker S."/>
            <person name="Barry K."/>
            <person name="Bills G."/>
            <person name="Bluhm B."/>
            <person name="Cannon C."/>
            <person name="Castanera R."/>
            <person name="Culley D."/>
            <person name="Daum C."/>
            <person name="Ezra D."/>
            <person name="Gonzalez J."/>
            <person name="Henrissat B."/>
            <person name="Kuo A."/>
            <person name="Liang C."/>
            <person name="Lipzen A."/>
            <person name="Lutzoni F."/>
            <person name="Magnuson J."/>
            <person name="Mondo S."/>
            <person name="Nolan M."/>
            <person name="Ohm R."/>
            <person name="Pangilinan J."/>
            <person name="Park H.-J."/>
            <person name="Ramirez L."/>
            <person name="Alfaro M."/>
            <person name="Sun H."/>
            <person name="Tritt A."/>
            <person name="Yoshinaga Y."/>
            <person name="Zwiers L.-H."/>
            <person name="Turgeon B."/>
            <person name="Goodwin S."/>
            <person name="Spatafora J."/>
            <person name="Crous P."/>
            <person name="Grigoriev I."/>
        </authorList>
    </citation>
    <scope>NUCLEOTIDE SEQUENCE</scope>
    <source>
        <strain evidence="1">CBS 109.77</strain>
    </source>
</reference>
<dbReference type="PANTHER" id="PTHR46082:SF11">
    <property type="entry name" value="AAA+ ATPASE DOMAIN-CONTAINING PROTEIN-RELATED"/>
    <property type="match status" value="1"/>
</dbReference>
<evidence type="ECO:0008006" key="3">
    <source>
        <dbReference type="Google" id="ProtNLM"/>
    </source>
</evidence>
<evidence type="ECO:0000313" key="2">
    <source>
        <dbReference type="Proteomes" id="UP000799757"/>
    </source>
</evidence>
<dbReference type="PANTHER" id="PTHR46082">
    <property type="entry name" value="ATP/GTP-BINDING PROTEIN-RELATED"/>
    <property type="match status" value="1"/>
</dbReference>
<dbReference type="EMBL" id="MU002178">
    <property type="protein sequence ID" value="KAF2788890.1"/>
    <property type="molecule type" value="Genomic_DNA"/>
</dbReference>
<keyword evidence="2" id="KW-1185">Reference proteome</keyword>
<protein>
    <recommendedName>
        <fullName evidence="3">Nucleoside phosphorylase domain-containing protein</fullName>
    </recommendedName>
</protein>
<gene>
    <name evidence="1" type="ORF">K505DRAFT_254455</name>
</gene>
<sequence>HGTIESEKEVMRNAAEGNRFSAEFDGVLCFQMEAACLMNFPCLVIRGICDCADSHENK</sequence>
<dbReference type="Gene3D" id="3.40.50.1580">
    <property type="entry name" value="Nucleoside phosphorylase domain"/>
    <property type="match status" value="1"/>
</dbReference>
<dbReference type="AlphaFoldDB" id="A0A6A6WXB9"/>
<feature type="non-terminal residue" evidence="1">
    <location>
        <position position="1"/>
    </location>
</feature>
<dbReference type="GO" id="GO:0003824">
    <property type="term" value="F:catalytic activity"/>
    <property type="evidence" value="ECO:0007669"/>
    <property type="project" value="InterPro"/>
</dbReference>
<dbReference type="GO" id="GO:0009116">
    <property type="term" value="P:nucleoside metabolic process"/>
    <property type="evidence" value="ECO:0007669"/>
    <property type="project" value="InterPro"/>
</dbReference>
<dbReference type="InterPro" id="IPR053137">
    <property type="entry name" value="NLR-like"/>
</dbReference>
<name>A0A6A6WXB9_9PLEO</name>
<evidence type="ECO:0000313" key="1">
    <source>
        <dbReference type="EMBL" id="KAF2788890.1"/>
    </source>
</evidence>
<accession>A0A6A6WXB9</accession>
<dbReference type="OrthoDB" id="20872at2759"/>
<dbReference type="SUPFAM" id="SSF53167">
    <property type="entry name" value="Purine and uridine phosphorylases"/>
    <property type="match status" value="1"/>
</dbReference>
<organism evidence="1 2">
    <name type="scientific">Melanomma pulvis-pyrius CBS 109.77</name>
    <dbReference type="NCBI Taxonomy" id="1314802"/>
    <lineage>
        <taxon>Eukaryota</taxon>
        <taxon>Fungi</taxon>
        <taxon>Dikarya</taxon>
        <taxon>Ascomycota</taxon>
        <taxon>Pezizomycotina</taxon>
        <taxon>Dothideomycetes</taxon>
        <taxon>Pleosporomycetidae</taxon>
        <taxon>Pleosporales</taxon>
        <taxon>Melanommataceae</taxon>
        <taxon>Melanomma</taxon>
    </lineage>
</organism>
<dbReference type="Proteomes" id="UP000799757">
    <property type="component" value="Unassembled WGS sequence"/>
</dbReference>
<proteinExistence type="predicted"/>
<dbReference type="InterPro" id="IPR035994">
    <property type="entry name" value="Nucleoside_phosphorylase_sf"/>
</dbReference>